<accession>Q6A9U3</accession>
<reference evidence="1 2" key="1">
    <citation type="journal article" date="2004" name="Science">
        <title>The complete genome sequence of Propionibacterium acnes, a commensal of human skin.</title>
        <authorList>
            <person name="Bruggemann H."/>
            <person name="Henne A."/>
            <person name="Hoster F."/>
            <person name="Liesegang H."/>
            <person name="Wiezer A."/>
            <person name="Strittmatter A."/>
            <person name="Hujer S."/>
            <person name="Durre P."/>
            <person name="Gottschalk G."/>
        </authorList>
    </citation>
    <scope>NUCLEOTIDE SEQUENCE [LARGE SCALE GENOMIC DNA]</scope>
    <source>
        <strain evidence="2">DSM 16379 / KPA171202</strain>
    </source>
</reference>
<evidence type="ECO:0000313" key="1">
    <source>
        <dbReference type="EMBL" id="AAT82473.1"/>
    </source>
</evidence>
<proteinExistence type="predicted"/>
<dbReference type="AlphaFoldDB" id="Q6A9U3"/>
<dbReference type="HOGENOM" id="CLU_127102_0_0_11"/>
<dbReference type="Proteomes" id="UP000000603">
    <property type="component" value="Chromosome"/>
</dbReference>
<dbReference type="KEGG" id="pac:PPA0716"/>
<sequence length="181" mass="20227">MPVRRVFCPHRADTSHDRKACHMITMDLESSKTSTAWVDARFFSLHVRSLVHECRVPWRVVALLAHVPSRIVQRLAGQGDRPIHRIRVIDAVRILHISIDDINAARERIVPAGSTRARLLALHKAGCDIAEIATMLDVTMSYAANLMSGEEQMCTEMTRLRSRAACEARGLLSTAESMASM</sequence>
<organism evidence="1 2">
    <name type="scientific">Cutibacterium acnes (strain DSM 16379 / KPA171202)</name>
    <name type="common">Propionibacterium acnes</name>
    <dbReference type="NCBI Taxonomy" id="267747"/>
    <lineage>
        <taxon>Bacteria</taxon>
        <taxon>Bacillati</taxon>
        <taxon>Actinomycetota</taxon>
        <taxon>Actinomycetes</taxon>
        <taxon>Propionibacteriales</taxon>
        <taxon>Propionibacteriaceae</taxon>
        <taxon>Cutibacterium</taxon>
    </lineage>
</organism>
<protein>
    <submittedName>
        <fullName evidence="1">Uncharacterized protein</fullName>
    </submittedName>
</protein>
<dbReference type="EMBL" id="AE017283">
    <property type="protein sequence ID" value="AAT82473.1"/>
    <property type="molecule type" value="Genomic_DNA"/>
</dbReference>
<dbReference type="EnsemblBacteria" id="AAT82473">
    <property type="protein sequence ID" value="AAT82473"/>
    <property type="gene ID" value="PPA0716"/>
</dbReference>
<evidence type="ECO:0000313" key="2">
    <source>
        <dbReference type="Proteomes" id="UP000000603"/>
    </source>
</evidence>
<gene>
    <name evidence="1" type="ordered locus">PPA0716</name>
</gene>
<name>Q6A9U3_CUTAK</name>